<feature type="compositionally biased region" description="Polar residues" evidence="2">
    <location>
        <begin position="580"/>
        <end position="589"/>
    </location>
</feature>
<reference evidence="4 5" key="1">
    <citation type="journal article" date="2018" name="PLoS Pathog.">
        <title>Evolution of structural diversity of trichothecenes, a family of toxins produced by plant pathogenic and entomopathogenic fungi.</title>
        <authorList>
            <person name="Proctor R.H."/>
            <person name="McCormick S.P."/>
            <person name="Kim H.S."/>
            <person name="Cardoza R.E."/>
            <person name="Stanley A.M."/>
            <person name="Lindo L."/>
            <person name="Kelly A."/>
            <person name="Brown D.W."/>
            <person name="Lee T."/>
            <person name="Vaughan M.M."/>
            <person name="Alexander N.J."/>
            <person name="Busman M."/>
            <person name="Gutierrez S."/>
        </authorList>
    </citation>
    <scope>NUCLEOTIDE SEQUENCE [LARGE SCALE GENOMIC DNA]</scope>
    <source>
        <strain evidence="4 5">NRRL 20695</strain>
    </source>
</reference>
<dbReference type="STRING" id="694270.A0A395T7N1"/>
<dbReference type="PANTHER" id="PTHR24359:SF1">
    <property type="entry name" value="INHIBITOR OF NUCLEAR FACTOR KAPPA-B KINASE EPSILON SUBUNIT HOMOLOG 1-RELATED"/>
    <property type="match status" value="1"/>
</dbReference>
<feature type="compositionally biased region" description="Polar residues" evidence="2">
    <location>
        <begin position="552"/>
        <end position="571"/>
    </location>
</feature>
<proteinExistence type="predicted"/>
<feature type="domain" description="Protein kinase" evidence="3">
    <location>
        <begin position="140"/>
        <end position="497"/>
    </location>
</feature>
<feature type="region of interest" description="Disordered" evidence="2">
    <location>
        <begin position="546"/>
        <end position="589"/>
    </location>
</feature>
<protein>
    <submittedName>
        <fullName evidence="4">Serine threonine kinase</fullName>
    </submittedName>
</protein>
<dbReference type="InterPro" id="IPR000719">
    <property type="entry name" value="Prot_kinase_dom"/>
</dbReference>
<keyword evidence="5" id="KW-1185">Reference proteome</keyword>
<dbReference type="SUPFAM" id="SSF56112">
    <property type="entry name" value="Protein kinase-like (PK-like)"/>
    <property type="match status" value="1"/>
</dbReference>
<evidence type="ECO:0000313" key="5">
    <source>
        <dbReference type="Proteomes" id="UP000266234"/>
    </source>
</evidence>
<evidence type="ECO:0000256" key="1">
    <source>
        <dbReference type="SAM" id="Coils"/>
    </source>
</evidence>
<evidence type="ECO:0000256" key="2">
    <source>
        <dbReference type="SAM" id="MobiDB-lite"/>
    </source>
</evidence>
<organism evidence="4 5">
    <name type="scientific">Fusarium longipes</name>
    <dbReference type="NCBI Taxonomy" id="694270"/>
    <lineage>
        <taxon>Eukaryota</taxon>
        <taxon>Fungi</taxon>
        <taxon>Dikarya</taxon>
        <taxon>Ascomycota</taxon>
        <taxon>Pezizomycotina</taxon>
        <taxon>Sordariomycetes</taxon>
        <taxon>Hypocreomycetidae</taxon>
        <taxon>Hypocreales</taxon>
        <taxon>Nectriaceae</taxon>
        <taxon>Fusarium</taxon>
    </lineage>
</organism>
<gene>
    <name evidence="4" type="ORF">FLONG3_1083</name>
</gene>
<feature type="coiled-coil region" evidence="1">
    <location>
        <begin position="518"/>
        <end position="545"/>
    </location>
</feature>
<evidence type="ECO:0000259" key="3">
    <source>
        <dbReference type="PROSITE" id="PS50011"/>
    </source>
</evidence>
<sequence>MISTLMTSIWNYLNPRPDVDKAQLSGWKTTIRRSLKESVISKSHFLPESEINKLVTKEKIKQLLPNAKPDLVDFICKDGKKLFMTASWHLDSLQVIMSTFKDHGMTDKRLPICNIASEDRNSIPDTYSPSYPRAIPRRMAISAPSLKPKSILAISLVTEHQGQSSKSQTCVALKELKNLSEPNYNVEVSWRNEADAVFQIAELRHKHLISQATAFKHEERRFIMLEWADGGTLRDILKRESHEKSVLDGNKVMRVLEELTGLASALSKLHGTNTGTKTGKATSTDHRKKYGAARSKTILSGGRDNLDGNRLTVPKIRFEGVSSDDDNDSSDNTEEQHWRHGDLKPENILHFKDEASPWLGTLKIADLGLAKQHAFATSQRQDPTQQKYSTSHYEAPEVITNLNTRAPRSRRYDVWSMGCIIFECVIWLLYGNKEGLGQFYKGKNDIDAHRETLYFTADLTARQAQVSGVVRRWMTHILEVDPECNRSTPSVIKDLIILVRDKLLVVDLPKDGMSQDDIKRCRASADDLEKLLKKIMRAAMDDEQKGGRYLSSGINRTGVSLPQQTRRPSCLSTSSSSTSKQSNLVRNLV</sequence>
<dbReference type="InterPro" id="IPR011009">
    <property type="entry name" value="Kinase-like_dom_sf"/>
</dbReference>
<comment type="caution">
    <text evidence="4">The sequence shown here is derived from an EMBL/GenBank/DDBJ whole genome shotgun (WGS) entry which is preliminary data.</text>
</comment>
<dbReference type="OrthoDB" id="4062651at2759"/>
<accession>A0A395T7N1</accession>
<feature type="region of interest" description="Disordered" evidence="2">
    <location>
        <begin position="270"/>
        <end position="290"/>
    </location>
</feature>
<dbReference type="AlphaFoldDB" id="A0A395T7N1"/>
<dbReference type="EMBL" id="PXOG01000024">
    <property type="protein sequence ID" value="RGP80743.1"/>
    <property type="molecule type" value="Genomic_DNA"/>
</dbReference>
<dbReference type="GO" id="GO:0005524">
    <property type="term" value="F:ATP binding"/>
    <property type="evidence" value="ECO:0007669"/>
    <property type="project" value="InterPro"/>
</dbReference>
<feature type="compositionally biased region" description="Low complexity" evidence="2">
    <location>
        <begin position="270"/>
        <end position="282"/>
    </location>
</feature>
<dbReference type="GO" id="GO:0004674">
    <property type="term" value="F:protein serine/threonine kinase activity"/>
    <property type="evidence" value="ECO:0007669"/>
    <property type="project" value="TreeGrafter"/>
</dbReference>
<dbReference type="PROSITE" id="PS50011">
    <property type="entry name" value="PROTEIN_KINASE_DOM"/>
    <property type="match status" value="1"/>
</dbReference>
<dbReference type="Pfam" id="PF00069">
    <property type="entry name" value="Pkinase"/>
    <property type="match status" value="1"/>
</dbReference>
<keyword evidence="4" id="KW-0418">Kinase</keyword>
<feature type="compositionally biased region" description="Acidic residues" evidence="2">
    <location>
        <begin position="322"/>
        <end position="333"/>
    </location>
</feature>
<dbReference type="Gene3D" id="1.10.510.10">
    <property type="entry name" value="Transferase(Phosphotransferase) domain 1"/>
    <property type="match status" value="2"/>
</dbReference>
<dbReference type="SMART" id="SM00220">
    <property type="entry name" value="S_TKc"/>
    <property type="match status" value="1"/>
</dbReference>
<name>A0A395T7N1_9HYPO</name>
<keyword evidence="4" id="KW-0808">Transferase</keyword>
<evidence type="ECO:0000313" key="4">
    <source>
        <dbReference type="EMBL" id="RGP80743.1"/>
    </source>
</evidence>
<keyword evidence="1" id="KW-0175">Coiled coil</keyword>
<dbReference type="PANTHER" id="PTHR24359">
    <property type="entry name" value="SERINE/THREONINE-PROTEIN KINASE SBK1"/>
    <property type="match status" value="1"/>
</dbReference>
<feature type="region of interest" description="Disordered" evidence="2">
    <location>
        <begin position="317"/>
        <end position="341"/>
    </location>
</feature>
<dbReference type="Proteomes" id="UP000266234">
    <property type="component" value="Unassembled WGS sequence"/>
</dbReference>